<feature type="chain" id="PRO_5042869723" description="pectinesterase" evidence="15">
    <location>
        <begin position="19"/>
        <end position="568"/>
    </location>
</feature>
<dbReference type="Proteomes" id="UP001367508">
    <property type="component" value="Unassembled WGS sequence"/>
</dbReference>
<dbReference type="FunFam" id="2.160.20.10:FF:000029">
    <property type="entry name" value="Pectinesterase 4"/>
    <property type="match status" value="1"/>
</dbReference>
<evidence type="ECO:0000313" key="18">
    <source>
        <dbReference type="Proteomes" id="UP001367508"/>
    </source>
</evidence>
<evidence type="ECO:0000256" key="12">
    <source>
        <dbReference type="ARBA" id="ARBA00023316"/>
    </source>
</evidence>
<comment type="catalytic activity">
    <reaction evidence="13">
        <text>[(1-&gt;4)-alpha-D-galacturonosyl methyl ester](n) + n H2O = [(1-&gt;4)-alpha-D-galacturonosyl](n) + n methanol + n H(+)</text>
        <dbReference type="Rhea" id="RHEA:22380"/>
        <dbReference type="Rhea" id="RHEA-COMP:14570"/>
        <dbReference type="Rhea" id="RHEA-COMP:14573"/>
        <dbReference type="ChEBI" id="CHEBI:15377"/>
        <dbReference type="ChEBI" id="CHEBI:15378"/>
        <dbReference type="ChEBI" id="CHEBI:17790"/>
        <dbReference type="ChEBI" id="CHEBI:140522"/>
        <dbReference type="ChEBI" id="CHEBI:140523"/>
        <dbReference type="EC" id="3.1.1.11"/>
    </reaction>
</comment>
<dbReference type="Pfam" id="PF04043">
    <property type="entry name" value="PMEI"/>
    <property type="match status" value="1"/>
</dbReference>
<evidence type="ECO:0000256" key="7">
    <source>
        <dbReference type="ARBA" id="ARBA00022525"/>
    </source>
</evidence>
<evidence type="ECO:0000256" key="4">
    <source>
        <dbReference type="ARBA" id="ARBA00007786"/>
    </source>
</evidence>
<evidence type="ECO:0000256" key="13">
    <source>
        <dbReference type="ARBA" id="ARBA00047928"/>
    </source>
</evidence>
<evidence type="ECO:0000256" key="3">
    <source>
        <dbReference type="ARBA" id="ARBA00006027"/>
    </source>
</evidence>
<keyword evidence="18" id="KW-1185">Reference proteome</keyword>
<keyword evidence="6" id="KW-0134">Cell wall</keyword>
<dbReference type="SMART" id="SM00856">
    <property type="entry name" value="PMEI"/>
    <property type="match status" value="1"/>
</dbReference>
<dbReference type="EC" id="3.1.1.11" evidence="5"/>
<dbReference type="InterPro" id="IPR006501">
    <property type="entry name" value="Pectinesterase_inhib_dom"/>
</dbReference>
<comment type="pathway">
    <text evidence="2">Glycan metabolism; pectin degradation; 2-dehydro-3-deoxy-D-gluconate from pectin: step 1/5.</text>
</comment>
<name>A0AAN9MUU8_CANGL</name>
<dbReference type="GO" id="GO:0042545">
    <property type="term" value="P:cell wall modification"/>
    <property type="evidence" value="ECO:0007669"/>
    <property type="project" value="InterPro"/>
</dbReference>
<dbReference type="EMBL" id="JAYMYQ010000001">
    <property type="protein sequence ID" value="KAK7358843.1"/>
    <property type="molecule type" value="Genomic_DNA"/>
</dbReference>
<evidence type="ECO:0000256" key="11">
    <source>
        <dbReference type="ARBA" id="ARBA00023180"/>
    </source>
</evidence>
<dbReference type="GO" id="GO:0004857">
    <property type="term" value="F:enzyme inhibitor activity"/>
    <property type="evidence" value="ECO:0007669"/>
    <property type="project" value="InterPro"/>
</dbReference>
<dbReference type="PANTHER" id="PTHR31707">
    <property type="entry name" value="PECTINESTERASE"/>
    <property type="match status" value="1"/>
</dbReference>
<proteinExistence type="inferred from homology"/>
<comment type="similarity">
    <text evidence="3">In the N-terminal section; belongs to the PMEI family.</text>
</comment>
<evidence type="ECO:0000256" key="10">
    <source>
        <dbReference type="ARBA" id="ARBA00023157"/>
    </source>
</evidence>
<evidence type="ECO:0000256" key="2">
    <source>
        <dbReference type="ARBA" id="ARBA00005184"/>
    </source>
</evidence>
<dbReference type="SUPFAM" id="SSF51126">
    <property type="entry name" value="Pectin lyase-like"/>
    <property type="match status" value="1"/>
</dbReference>
<dbReference type="Gene3D" id="2.160.20.10">
    <property type="entry name" value="Single-stranded right-handed beta-helix, Pectin lyase-like"/>
    <property type="match status" value="1"/>
</dbReference>
<protein>
    <recommendedName>
        <fullName evidence="5">pectinesterase</fullName>
        <ecNumber evidence="5">3.1.1.11</ecNumber>
    </recommendedName>
</protein>
<comment type="subcellular location">
    <subcellularLocation>
        <location evidence="1">Secreted</location>
        <location evidence="1">Cell wall</location>
    </subcellularLocation>
</comment>
<dbReference type="InterPro" id="IPR035513">
    <property type="entry name" value="Invertase/methylesterase_inhib"/>
</dbReference>
<keyword evidence="9" id="KW-0063">Aspartyl esterase</keyword>
<dbReference type="InterPro" id="IPR000070">
    <property type="entry name" value="Pectinesterase_cat"/>
</dbReference>
<organism evidence="17 18">
    <name type="scientific">Canavalia gladiata</name>
    <name type="common">Sword bean</name>
    <name type="synonym">Dolichos gladiatus</name>
    <dbReference type="NCBI Taxonomy" id="3824"/>
    <lineage>
        <taxon>Eukaryota</taxon>
        <taxon>Viridiplantae</taxon>
        <taxon>Streptophyta</taxon>
        <taxon>Embryophyta</taxon>
        <taxon>Tracheophyta</taxon>
        <taxon>Spermatophyta</taxon>
        <taxon>Magnoliopsida</taxon>
        <taxon>eudicotyledons</taxon>
        <taxon>Gunneridae</taxon>
        <taxon>Pentapetalae</taxon>
        <taxon>rosids</taxon>
        <taxon>fabids</taxon>
        <taxon>Fabales</taxon>
        <taxon>Fabaceae</taxon>
        <taxon>Papilionoideae</taxon>
        <taxon>50 kb inversion clade</taxon>
        <taxon>NPAAA clade</taxon>
        <taxon>indigoferoid/millettioid clade</taxon>
        <taxon>Phaseoleae</taxon>
        <taxon>Canavalia</taxon>
    </lineage>
</organism>
<comment type="caution">
    <text evidence="17">The sequence shown here is derived from an EMBL/GenBank/DDBJ whole genome shotgun (WGS) entry which is preliminary data.</text>
</comment>
<feature type="signal peptide" evidence="15">
    <location>
        <begin position="1"/>
        <end position="18"/>
    </location>
</feature>
<accession>A0AAN9MUU8</accession>
<keyword evidence="8" id="KW-0378">Hydrolase</keyword>
<evidence type="ECO:0000313" key="17">
    <source>
        <dbReference type="EMBL" id="KAK7358843.1"/>
    </source>
</evidence>
<evidence type="ECO:0000256" key="6">
    <source>
        <dbReference type="ARBA" id="ARBA00022512"/>
    </source>
</evidence>
<sequence>MASLPCIFLFLFLTLSSAERHQHSPHDPTLIEPEIKQACKATRFPQECESSLFQYKNLPPNPTPLQLLQSTIAVSSSNLATAQSMVKSLLDSSAGNLNLTDAATICIELLNNSQQRISLTNDALPRGWTKDARAWLGAALNLQDSCFGHLKHVNGTQMVDKALSFFDALTTLSNNSLSMAFSYDVFGNDTTSWKLPVTERDGFWEPLGSDGGGSVPRIPSKLKPDVTVCKGGGKDCYKTVQEAVNRAPDNGDGERRFVIYIKEGVYEEIVMIPFEKKNVVFIGDGIGKTVITASRNANQPGVTTFTSATVVVLGDGFMARDLTIQNTAGAGAGQAVAFRLDSDRSVIENCEFLGNQDTLYARSMRQFYKSCRIVGNVDFIFGNAAAIFQDCQILVSPKQVSPDKVEFNAITAHGRTDPAQPTGFVFHNCLINGTEEYMTLYHNDPKMHKNYLGRPWKDFSRTVFIHTFLEALITPQGWNHGIMILLSRSFTMGNLKTPDLVPIYLIGCPGVVRSLLTICQRIQCKILFKEIIGLYHSIVVIRLSQDVSQLESFIVPLYNYQLPYNDNI</sequence>
<comment type="similarity">
    <text evidence="4">In the C-terminal section; belongs to the pectinesterase family.</text>
</comment>
<keyword evidence="10" id="KW-1015">Disulfide bond</keyword>
<evidence type="ECO:0000256" key="1">
    <source>
        <dbReference type="ARBA" id="ARBA00004191"/>
    </source>
</evidence>
<dbReference type="NCBIfam" id="TIGR01614">
    <property type="entry name" value="PME_inhib"/>
    <property type="match status" value="1"/>
</dbReference>
<keyword evidence="7" id="KW-0964">Secreted</keyword>
<dbReference type="AlphaFoldDB" id="A0AAN9MUU8"/>
<evidence type="ECO:0000256" key="9">
    <source>
        <dbReference type="ARBA" id="ARBA00023085"/>
    </source>
</evidence>
<feature type="domain" description="Pectinesterase inhibitor" evidence="16">
    <location>
        <begin position="30"/>
        <end position="179"/>
    </location>
</feature>
<evidence type="ECO:0000259" key="16">
    <source>
        <dbReference type="SMART" id="SM00856"/>
    </source>
</evidence>
<dbReference type="GO" id="GO:0030599">
    <property type="term" value="F:pectinesterase activity"/>
    <property type="evidence" value="ECO:0007669"/>
    <property type="project" value="UniProtKB-EC"/>
</dbReference>
<gene>
    <name evidence="17" type="ORF">VNO77_00783</name>
</gene>
<dbReference type="Gene3D" id="1.20.140.40">
    <property type="entry name" value="Invertase/pectin methylesterase inhibitor family protein"/>
    <property type="match status" value="1"/>
</dbReference>
<dbReference type="InterPro" id="IPR011050">
    <property type="entry name" value="Pectin_lyase_fold/virulence"/>
</dbReference>
<evidence type="ECO:0000256" key="15">
    <source>
        <dbReference type="SAM" id="SignalP"/>
    </source>
</evidence>
<keyword evidence="11" id="KW-0325">Glycoprotein</keyword>
<comment type="function">
    <text evidence="14">Acts in the modification of cell walls via demethylesterification of cell wall pectin.</text>
</comment>
<keyword evidence="12" id="KW-0961">Cell wall biogenesis/degradation</keyword>
<reference evidence="17 18" key="1">
    <citation type="submission" date="2024-01" db="EMBL/GenBank/DDBJ databases">
        <title>The genomes of 5 underutilized Papilionoideae crops provide insights into root nodulation and disease resistanc.</title>
        <authorList>
            <person name="Jiang F."/>
        </authorList>
    </citation>
    <scope>NUCLEOTIDE SEQUENCE [LARGE SCALE GENOMIC DNA]</scope>
    <source>
        <strain evidence="17">LVBAO_FW01</strain>
        <tissue evidence="17">Leaves</tissue>
    </source>
</reference>
<dbReference type="CDD" id="cd15798">
    <property type="entry name" value="PMEI-like_3"/>
    <property type="match status" value="1"/>
</dbReference>
<keyword evidence="15" id="KW-0732">Signal</keyword>
<dbReference type="InterPro" id="IPR012334">
    <property type="entry name" value="Pectin_lyas_fold"/>
</dbReference>
<evidence type="ECO:0000256" key="14">
    <source>
        <dbReference type="ARBA" id="ARBA00057335"/>
    </source>
</evidence>
<dbReference type="FunFam" id="1.20.140.40:FF:000021">
    <property type="entry name" value="Probable pectinesterase/pectinesterase inhibitor 51"/>
    <property type="match status" value="1"/>
</dbReference>
<dbReference type="Pfam" id="PF01095">
    <property type="entry name" value="Pectinesterase"/>
    <property type="match status" value="1"/>
</dbReference>
<evidence type="ECO:0000256" key="8">
    <source>
        <dbReference type="ARBA" id="ARBA00022801"/>
    </source>
</evidence>
<evidence type="ECO:0000256" key="5">
    <source>
        <dbReference type="ARBA" id="ARBA00013229"/>
    </source>
</evidence>
<dbReference type="SUPFAM" id="SSF101148">
    <property type="entry name" value="Plant invertase/pectin methylesterase inhibitor"/>
    <property type="match status" value="1"/>
</dbReference>